<name>A0A8A3S3W0_9EURY</name>
<dbReference type="EMBL" id="CP036172">
    <property type="protein sequence ID" value="QSZ66431.1"/>
    <property type="molecule type" value="Genomic_DNA"/>
</dbReference>
<dbReference type="KEGG" id="maqe:RJ40_02415"/>
<reference evidence="1" key="1">
    <citation type="journal article" date="2001" name="Int. J. Syst. Evol. Microbiol.">
        <title>Methanofollis aquaemaris sp. nov., a methanogen isolated from an aquaculture fish pond.</title>
        <authorList>
            <person name="Lai M.C."/>
            <person name="Chen S.C."/>
        </authorList>
    </citation>
    <scope>NUCLEOTIDE SEQUENCE</scope>
    <source>
        <strain evidence="1">N2F9704</strain>
    </source>
</reference>
<reference evidence="1" key="2">
    <citation type="submission" date="2019-02" db="EMBL/GenBank/DDBJ databases">
        <authorList>
            <person name="Chen S.-C."/>
            <person name="Chien H.-H."/>
            <person name="Lai M.-C."/>
        </authorList>
    </citation>
    <scope>NUCLEOTIDE SEQUENCE</scope>
    <source>
        <strain evidence="1">N2F9704</strain>
    </source>
</reference>
<gene>
    <name evidence="1" type="ORF">RJ40_02415</name>
</gene>
<protein>
    <submittedName>
        <fullName evidence="1">Uncharacterized protein</fullName>
    </submittedName>
</protein>
<keyword evidence="2" id="KW-1185">Reference proteome</keyword>
<evidence type="ECO:0000313" key="2">
    <source>
        <dbReference type="Proteomes" id="UP001042704"/>
    </source>
</evidence>
<accession>A0A8A3S3W0</accession>
<dbReference type="Proteomes" id="UP001042704">
    <property type="component" value="Chromosome"/>
</dbReference>
<organism evidence="1 2">
    <name type="scientific">Methanofollis aquaemaris</name>
    <dbReference type="NCBI Taxonomy" id="126734"/>
    <lineage>
        <taxon>Archaea</taxon>
        <taxon>Methanobacteriati</taxon>
        <taxon>Methanobacteriota</taxon>
        <taxon>Stenosarchaea group</taxon>
        <taxon>Methanomicrobia</taxon>
        <taxon>Methanomicrobiales</taxon>
        <taxon>Methanomicrobiaceae</taxon>
        <taxon>Methanofollis</taxon>
    </lineage>
</organism>
<evidence type="ECO:0000313" key="1">
    <source>
        <dbReference type="EMBL" id="QSZ66431.1"/>
    </source>
</evidence>
<proteinExistence type="predicted"/>
<sequence length="65" mass="7578">MHALDTFIYIPCTPWIMSKVEIPRWTNVKVSGQTWRRLSGEKIPGESFDMTINRLIDTVHSQESE</sequence>
<dbReference type="AlphaFoldDB" id="A0A8A3S3W0"/>